<dbReference type="RefSeq" id="WP_123236504.1">
    <property type="nucleotide sequence ID" value="NZ_RJVP01000001.1"/>
</dbReference>
<evidence type="ECO:0000259" key="1">
    <source>
        <dbReference type="Pfam" id="PF03872"/>
    </source>
</evidence>
<dbReference type="Proteomes" id="UP000275137">
    <property type="component" value="Unassembled WGS sequence"/>
</dbReference>
<sequence>MKEQVSALMDGAIPIEEADHLFSSLSHDGEMRRSWDTYHLIGDAMRGNAILSPGFEQRLMQKLREEPVVLAPKPSRLRAVAGAWSGSGGWSIAASFAAVMFVGWMALQQTGGPVASIELAALSSSSESAQGELAQTNLTQNRSVQVVAIEQASRQVEPTPVLVSELPAEYLMAHQSMAPNAAYYIQPAAYAEGGR</sequence>
<proteinExistence type="predicted"/>
<keyword evidence="3" id="KW-1185">Reference proteome</keyword>
<gene>
    <name evidence="2" type="ORF">ED236_03435</name>
</gene>
<dbReference type="GO" id="GO:0016989">
    <property type="term" value="F:sigma factor antagonist activity"/>
    <property type="evidence" value="ECO:0007669"/>
    <property type="project" value="InterPro"/>
</dbReference>
<comment type="caution">
    <text evidence="2">The sequence shown here is derived from an EMBL/GenBank/DDBJ whole genome shotgun (WGS) entry which is preliminary data.</text>
</comment>
<evidence type="ECO:0000313" key="3">
    <source>
        <dbReference type="Proteomes" id="UP000275137"/>
    </source>
</evidence>
<reference evidence="2 3" key="1">
    <citation type="submission" date="2018-10" db="EMBL/GenBank/DDBJ databases">
        <authorList>
            <person name="Chen W.-M."/>
        </authorList>
    </citation>
    <scope>NUCLEOTIDE SEQUENCE [LARGE SCALE GENOMIC DNA]</scope>
    <source>
        <strain evidence="2 3">H-5</strain>
    </source>
</reference>
<dbReference type="Pfam" id="PF03872">
    <property type="entry name" value="RseA_N"/>
    <property type="match status" value="1"/>
</dbReference>
<evidence type="ECO:0000313" key="2">
    <source>
        <dbReference type="EMBL" id="ROH88513.1"/>
    </source>
</evidence>
<dbReference type="SUPFAM" id="SSF89069">
    <property type="entry name" value="N-terminal, cytoplasmic domain of anti-sigmaE factor RseA"/>
    <property type="match status" value="1"/>
</dbReference>
<dbReference type="EMBL" id="RJVP01000001">
    <property type="protein sequence ID" value="ROH88513.1"/>
    <property type="molecule type" value="Genomic_DNA"/>
</dbReference>
<name>A0A3N0V705_9PROT</name>
<dbReference type="InterPro" id="IPR052383">
    <property type="entry name" value="Anti-sigma-E_RseA-like"/>
</dbReference>
<dbReference type="InterPro" id="IPR005572">
    <property type="entry name" value="Anti-sigma_E_RseA_N"/>
</dbReference>
<feature type="domain" description="Anti sigma-E protein RseA N-terminal" evidence="1">
    <location>
        <begin position="2"/>
        <end position="75"/>
    </location>
</feature>
<accession>A0A3N0V705</accession>
<dbReference type="PANTHER" id="PTHR38104:SF1">
    <property type="entry name" value="ANTI-SIGMA-E FACTOR RSEA"/>
    <property type="match status" value="1"/>
</dbReference>
<dbReference type="PANTHER" id="PTHR38104">
    <property type="match status" value="1"/>
</dbReference>
<dbReference type="AlphaFoldDB" id="A0A3N0V705"/>
<protein>
    <submittedName>
        <fullName evidence="2">Anti-sigma 24 factor</fullName>
    </submittedName>
</protein>
<dbReference type="Gene3D" id="1.10.10.880">
    <property type="entry name" value="Anti sigma-E protein RseA, N-terminal domain"/>
    <property type="match status" value="1"/>
</dbReference>
<organism evidence="2 3">
    <name type="scientific">Pseudomethylobacillus aquaticus</name>
    <dbReference type="NCBI Taxonomy" id="2676064"/>
    <lineage>
        <taxon>Bacteria</taxon>
        <taxon>Pseudomonadati</taxon>
        <taxon>Pseudomonadota</taxon>
        <taxon>Betaproteobacteria</taxon>
        <taxon>Nitrosomonadales</taxon>
        <taxon>Methylophilaceae</taxon>
        <taxon>Pseudomethylobacillus</taxon>
    </lineage>
</organism>
<dbReference type="CDD" id="cd16328">
    <property type="entry name" value="RseA_N"/>
    <property type="match status" value="1"/>
</dbReference>
<dbReference type="InterPro" id="IPR036147">
    <property type="entry name" value="Anti-sigma_E_RseA_N_sf"/>
</dbReference>